<evidence type="ECO:0000313" key="10">
    <source>
        <dbReference type="Proteomes" id="UP000030652"/>
    </source>
</evidence>
<keyword evidence="6 7" id="KW-0472">Membrane</keyword>
<accession>A0A0B0ESI8</accession>
<evidence type="ECO:0000256" key="7">
    <source>
        <dbReference type="RuleBase" id="RU363032"/>
    </source>
</evidence>
<dbReference type="eggNOG" id="COG0600">
    <property type="taxonomic scope" value="Bacteria"/>
</dbReference>
<dbReference type="EMBL" id="JRYO01000044">
    <property type="protein sequence ID" value="KHE93640.1"/>
    <property type="molecule type" value="Genomic_DNA"/>
</dbReference>
<dbReference type="GO" id="GO:0055085">
    <property type="term" value="P:transmembrane transport"/>
    <property type="evidence" value="ECO:0007669"/>
    <property type="project" value="InterPro"/>
</dbReference>
<evidence type="ECO:0000256" key="5">
    <source>
        <dbReference type="ARBA" id="ARBA00022989"/>
    </source>
</evidence>
<evidence type="ECO:0000256" key="6">
    <source>
        <dbReference type="ARBA" id="ARBA00023136"/>
    </source>
</evidence>
<evidence type="ECO:0000256" key="2">
    <source>
        <dbReference type="ARBA" id="ARBA00022448"/>
    </source>
</evidence>
<dbReference type="PATRIC" id="fig|237368.3.peg.645"/>
<dbReference type="Gene3D" id="1.10.3720.10">
    <property type="entry name" value="MetI-like"/>
    <property type="match status" value="1"/>
</dbReference>
<keyword evidence="2 7" id="KW-0813">Transport</keyword>
<sequence>MVRFKKNLKVLFAQFIILGSFLCIWEIIGRISQNIAFFFGTPTAILTELKKLIIEDGLHSHFFITGSEAVVGLIIGTIFGSLVGLLLWYSETATEIARPFIIAVGTLPIFAFAPLMIVWFGVGFKMKVAMAAFSTVFVAFNQANKGANLVSSEYVDTMKGMNATRYQIFSKVIVPGSIDWVLSSMRLNVGFGLLGAFIGEFISSDKGLGYLILRAGGLYNIPRAFAAAIGITILALILDALARYIERNRHLIIQWISVPRLLWKK</sequence>
<comment type="subcellular location">
    <subcellularLocation>
        <location evidence="1 7">Cell membrane</location>
        <topology evidence="1 7">Multi-pass membrane protein</topology>
    </subcellularLocation>
</comment>
<evidence type="ECO:0000256" key="3">
    <source>
        <dbReference type="ARBA" id="ARBA00022475"/>
    </source>
</evidence>
<feature type="transmembrane region" description="Helical" evidence="7">
    <location>
        <begin position="62"/>
        <end position="88"/>
    </location>
</feature>
<evidence type="ECO:0000256" key="4">
    <source>
        <dbReference type="ARBA" id="ARBA00022692"/>
    </source>
</evidence>
<comment type="similarity">
    <text evidence="7">Belongs to the binding-protein-dependent transport system permease family.</text>
</comment>
<evidence type="ECO:0000313" key="9">
    <source>
        <dbReference type="EMBL" id="KHE93640.1"/>
    </source>
</evidence>
<organism evidence="9 10">
    <name type="scientific">Candidatus Scalindua brodae</name>
    <dbReference type="NCBI Taxonomy" id="237368"/>
    <lineage>
        <taxon>Bacteria</taxon>
        <taxon>Pseudomonadati</taxon>
        <taxon>Planctomycetota</taxon>
        <taxon>Candidatus Brocadiia</taxon>
        <taxon>Candidatus Brocadiales</taxon>
        <taxon>Candidatus Scalinduaceae</taxon>
        <taxon>Candidatus Scalindua</taxon>
    </lineage>
</organism>
<dbReference type="AlphaFoldDB" id="A0A0B0ESI8"/>
<proteinExistence type="inferred from homology"/>
<keyword evidence="4 7" id="KW-0812">Transmembrane</keyword>
<dbReference type="GO" id="GO:0005886">
    <property type="term" value="C:plasma membrane"/>
    <property type="evidence" value="ECO:0007669"/>
    <property type="project" value="UniProtKB-SubCell"/>
</dbReference>
<feature type="transmembrane region" description="Helical" evidence="7">
    <location>
        <begin position="100"/>
        <end position="122"/>
    </location>
</feature>
<keyword evidence="5 7" id="KW-1133">Transmembrane helix</keyword>
<evidence type="ECO:0000256" key="1">
    <source>
        <dbReference type="ARBA" id="ARBA00004651"/>
    </source>
</evidence>
<gene>
    <name evidence="9" type="ORF">SCABRO_00592</name>
</gene>
<dbReference type="Proteomes" id="UP000030652">
    <property type="component" value="Unassembled WGS sequence"/>
</dbReference>
<protein>
    <submittedName>
        <fullName evidence="9">ABC transporter permease component</fullName>
    </submittedName>
</protein>
<feature type="transmembrane region" description="Helical" evidence="7">
    <location>
        <begin position="7"/>
        <end position="28"/>
    </location>
</feature>
<evidence type="ECO:0000259" key="8">
    <source>
        <dbReference type="PROSITE" id="PS50928"/>
    </source>
</evidence>
<dbReference type="InterPro" id="IPR000515">
    <property type="entry name" value="MetI-like"/>
</dbReference>
<feature type="transmembrane region" description="Helical" evidence="7">
    <location>
        <begin position="224"/>
        <end position="245"/>
    </location>
</feature>
<dbReference type="PANTHER" id="PTHR30151:SF20">
    <property type="entry name" value="ABC TRANSPORTER PERMEASE PROTEIN HI_0355-RELATED"/>
    <property type="match status" value="1"/>
</dbReference>
<name>A0A0B0ESI8_9BACT</name>
<comment type="caution">
    <text evidence="9">The sequence shown here is derived from an EMBL/GenBank/DDBJ whole genome shotgun (WGS) entry which is preliminary data.</text>
</comment>
<dbReference type="InterPro" id="IPR035906">
    <property type="entry name" value="MetI-like_sf"/>
</dbReference>
<dbReference type="PROSITE" id="PS50928">
    <property type="entry name" value="ABC_TM1"/>
    <property type="match status" value="1"/>
</dbReference>
<reference evidence="9 10" key="1">
    <citation type="submission" date="2014-10" db="EMBL/GenBank/DDBJ databases">
        <title>Draft genome of anammox bacterium scalindua brodae, obtained using differential coverage binning of sequence data from two enrichment reactors.</title>
        <authorList>
            <person name="Speth D.R."/>
            <person name="Russ L."/>
            <person name="Kartal B."/>
            <person name="Op den Camp H.J."/>
            <person name="Dutilh B.E."/>
            <person name="Jetten M.S."/>
        </authorList>
    </citation>
    <scope>NUCLEOTIDE SEQUENCE [LARGE SCALE GENOMIC DNA]</scope>
    <source>
        <strain evidence="9">RU1</strain>
    </source>
</reference>
<dbReference type="PANTHER" id="PTHR30151">
    <property type="entry name" value="ALKANE SULFONATE ABC TRANSPORTER-RELATED, MEMBRANE SUBUNIT"/>
    <property type="match status" value="1"/>
</dbReference>
<dbReference type="Pfam" id="PF00528">
    <property type="entry name" value="BPD_transp_1"/>
    <property type="match status" value="1"/>
</dbReference>
<dbReference type="CDD" id="cd06261">
    <property type="entry name" value="TM_PBP2"/>
    <property type="match status" value="1"/>
</dbReference>
<feature type="domain" description="ABC transmembrane type-1" evidence="8">
    <location>
        <begin position="62"/>
        <end position="242"/>
    </location>
</feature>
<dbReference type="SUPFAM" id="SSF161098">
    <property type="entry name" value="MetI-like"/>
    <property type="match status" value="1"/>
</dbReference>
<keyword evidence="3" id="KW-1003">Cell membrane</keyword>